<dbReference type="Pfam" id="PF01757">
    <property type="entry name" value="Acyl_transf_3"/>
    <property type="match status" value="1"/>
</dbReference>
<evidence type="ECO:0000259" key="2">
    <source>
        <dbReference type="Pfam" id="PF01757"/>
    </source>
</evidence>
<keyword evidence="1" id="KW-1133">Transmembrane helix</keyword>
<evidence type="ECO:0000256" key="1">
    <source>
        <dbReference type="SAM" id="Phobius"/>
    </source>
</evidence>
<gene>
    <name evidence="3" type="ORF">S03H2_17828</name>
</gene>
<keyword evidence="1" id="KW-0472">Membrane</keyword>
<protein>
    <recommendedName>
        <fullName evidence="2">Acyltransferase 3 domain-containing protein</fullName>
    </recommendedName>
</protein>
<feature type="transmembrane region" description="Helical" evidence="1">
    <location>
        <begin position="151"/>
        <end position="170"/>
    </location>
</feature>
<feature type="transmembrane region" description="Helical" evidence="1">
    <location>
        <begin position="175"/>
        <end position="194"/>
    </location>
</feature>
<accession>X1GM53</accession>
<sequence>MNETILQDLELEASNGRKSNYFQIDFLKAVMIFLVIFDHFVAWTIKSEIGVALWERISIPVFLVVMGFNMGLSFKGKEDLSLRELYSWSYFKKKITRYILPFLILYAVSTFIGLFMYRFDFEAMYNAQFSPNHGLINLIMGIMPFWGPGNWFLPVIFQSILIMPLLYWAFSKKPVVTLVLTFLVEIAMQITVFFL</sequence>
<dbReference type="AlphaFoldDB" id="X1GM53"/>
<feature type="domain" description="Acyltransferase 3" evidence="2">
    <location>
        <begin position="23"/>
        <end position="184"/>
    </location>
</feature>
<dbReference type="EMBL" id="BARU01009216">
    <property type="protein sequence ID" value="GAH34068.1"/>
    <property type="molecule type" value="Genomic_DNA"/>
</dbReference>
<feature type="transmembrane region" description="Helical" evidence="1">
    <location>
        <begin position="95"/>
        <end position="117"/>
    </location>
</feature>
<feature type="transmembrane region" description="Helical" evidence="1">
    <location>
        <begin position="26"/>
        <end position="45"/>
    </location>
</feature>
<feature type="transmembrane region" description="Helical" evidence="1">
    <location>
        <begin position="57"/>
        <end position="74"/>
    </location>
</feature>
<evidence type="ECO:0000313" key="3">
    <source>
        <dbReference type="EMBL" id="GAH34068.1"/>
    </source>
</evidence>
<comment type="caution">
    <text evidence="3">The sequence shown here is derived from an EMBL/GenBank/DDBJ whole genome shotgun (WGS) entry which is preliminary data.</text>
</comment>
<dbReference type="GO" id="GO:0016747">
    <property type="term" value="F:acyltransferase activity, transferring groups other than amino-acyl groups"/>
    <property type="evidence" value="ECO:0007669"/>
    <property type="project" value="InterPro"/>
</dbReference>
<dbReference type="InterPro" id="IPR002656">
    <property type="entry name" value="Acyl_transf_3_dom"/>
</dbReference>
<name>X1GM53_9ZZZZ</name>
<feature type="non-terminal residue" evidence="3">
    <location>
        <position position="195"/>
    </location>
</feature>
<proteinExistence type="predicted"/>
<reference evidence="3" key="1">
    <citation type="journal article" date="2014" name="Front. Microbiol.">
        <title>High frequency of phylogenetically diverse reductive dehalogenase-homologous genes in deep subseafloor sedimentary metagenomes.</title>
        <authorList>
            <person name="Kawai M."/>
            <person name="Futagami T."/>
            <person name="Toyoda A."/>
            <person name="Takaki Y."/>
            <person name="Nishi S."/>
            <person name="Hori S."/>
            <person name="Arai W."/>
            <person name="Tsubouchi T."/>
            <person name="Morono Y."/>
            <person name="Uchiyama I."/>
            <person name="Ito T."/>
            <person name="Fujiyama A."/>
            <person name="Inagaki F."/>
            <person name="Takami H."/>
        </authorList>
    </citation>
    <scope>NUCLEOTIDE SEQUENCE</scope>
    <source>
        <strain evidence="3">Expedition CK06-06</strain>
    </source>
</reference>
<organism evidence="3">
    <name type="scientific">marine sediment metagenome</name>
    <dbReference type="NCBI Taxonomy" id="412755"/>
    <lineage>
        <taxon>unclassified sequences</taxon>
        <taxon>metagenomes</taxon>
        <taxon>ecological metagenomes</taxon>
    </lineage>
</organism>
<keyword evidence="1" id="KW-0812">Transmembrane</keyword>